<proteinExistence type="predicted"/>
<feature type="compositionally biased region" description="Basic and acidic residues" evidence="3">
    <location>
        <begin position="129"/>
        <end position="141"/>
    </location>
</feature>
<dbReference type="InterPro" id="IPR051510">
    <property type="entry name" value="SKI8"/>
</dbReference>
<dbReference type="InterPro" id="IPR015943">
    <property type="entry name" value="WD40/YVTN_repeat-like_dom_sf"/>
</dbReference>
<keyword evidence="2" id="KW-0677">Repeat</keyword>
<evidence type="ECO:0000256" key="1">
    <source>
        <dbReference type="ARBA" id="ARBA00022574"/>
    </source>
</evidence>
<dbReference type="Proteomes" id="UP000327013">
    <property type="component" value="Chromosome 8"/>
</dbReference>
<feature type="region of interest" description="Disordered" evidence="3">
    <location>
        <begin position="269"/>
        <end position="290"/>
    </location>
</feature>
<feature type="region of interest" description="Disordered" evidence="3">
    <location>
        <begin position="123"/>
        <end position="156"/>
    </location>
</feature>
<sequence>MKLAGLKSIENAHDDSVWAATWVPATKTRSALLLTRSLDETGGLWSSDELVLERTNTGHCMGVALAAAHLSGHIAASASLDSFVRVFDIDTNATIATLEAPPSEVWQLRKKTLLKGMWEREIGEEEGERDAGEKKKIREEPLFGTTSSSAAPTSGSPLFGMTSSTVATSGFGSTLFGTTASSAASTTPAFPFASSSAPSSTTPSPFSASSTAGFSFSNPSTFSKPMTPSTAVSSSSITTMTTTTSFAFSFVPPSSSASQPSFGFTASSARMGESLAGGERKKMEVRKRKN</sequence>
<gene>
    <name evidence="4" type="ORF">FH972_018999</name>
</gene>
<protein>
    <submittedName>
        <fullName evidence="4">Uncharacterized protein</fullName>
    </submittedName>
</protein>
<evidence type="ECO:0000256" key="3">
    <source>
        <dbReference type="SAM" id="MobiDB-lite"/>
    </source>
</evidence>
<dbReference type="Gene3D" id="2.130.10.10">
    <property type="entry name" value="YVTN repeat-like/Quinoprotein amine dehydrogenase"/>
    <property type="match status" value="1"/>
</dbReference>
<reference evidence="4 5" key="1">
    <citation type="submission" date="2019-06" db="EMBL/GenBank/DDBJ databases">
        <title>A chromosomal-level reference genome of Carpinus fangiana (Coryloideae, Betulaceae).</title>
        <authorList>
            <person name="Yang X."/>
            <person name="Wang Z."/>
            <person name="Zhang L."/>
            <person name="Hao G."/>
            <person name="Liu J."/>
            <person name="Yang Y."/>
        </authorList>
    </citation>
    <scope>NUCLEOTIDE SEQUENCE [LARGE SCALE GENOMIC DNA]</scope>
    <source>
        <strain evidence="4">Cfa_2016G</strain>
        <tissue evidence="4">Leaf</tissue>
    </source>
</reference>
<keyword evidence="5" id="KW-1185">Reference proteome</keyword>
<dbReference type="EMBL" id="CM017328">
    <property type="protein sequence ID" value="KAE8124089.1"/>
    <property type="molecule type" value="Genomic_DNA"/>
</dbReference>
<dbReference type="AlphaFoldDB" id="A0A5N6RQZ7"/>
<name>A0A5N6RQZ7_9ROSI</name>
<evidence type="ECO:0000313" key="4">
    <source>
        <dbReference type="EMBL" id="KAE8124089.1"/>
    </source>
</evidence>
<feature type="compositionally biased region" description="Low complexity" evidence="3">
    <location>
        <begin position="144"/>
        <end position="156"/>
    </location>
</feature>
<dbReference type="PANTHER" id="PTHR44090:SF1">
    <property type="entry name" value="SUPERKILLER COMPLEX PROTEIN 8"/>
    <property type="match status" value="1"/>
</dbReference>
<dbReference type="PANTHER" id="PTHR44090">
    <property type="entry name" value="WD REPEAT-CONTAINING PROTEIN 61"/>
    <property type="match status" value="1"/>
</dbReference>
<organism evidence="4 5">
    <name type="scientific">Carpinus fangiana</name>
    <dbReference type="NCBI Taxonomy" id="176857"/>
    <lineage>
        <taxon>Eukaryota</taxon>
        <taxon>Viridiplantae</taxon>
        <taxon>Streptophyta</taxon>
        <taxon>Embryophyta</taxon>
        <taxon>Tracheophyta</taxon>
        <taxon>Spermatophyta</taxon>
        <taxon>Magnoliopsida</taxon>
        <taxon>eudicotyledons</taxon>
        <taxon>Gunneridae</taxon>
        <taxon>Pentapetalae</taxon>
        <taxon>rosids</taxon>
        <taxon>fabids</taxon>
        <taxon>Fagales</taxon>
        <taxon>Betulaceae</taxon>
        <taxon>Carpinus</taxon>
    </lineage>
</organism>
<evidence type="ECO:0000313" key="5">
    <source>
        <dbReference type="Proteomes" id="UP000327013"/>
    </source>
</evidence>
<feature type="region of interest" description="Disordered" evidence="3">
    <location>
        <begin position="190"/>
        <end position="210"/>
    </location>
</feature>
<dbReference type="SUPFAM" id="SSF50978">
    <property type="entry name" value="WD40 repeat-like"/>
    <property type="match status" value="1"/>
</dbReference>
<dbReference type="OrthoDB" id="538223at2759"/>
<accession>A0A5N6RQZ7</accession>
<evidence type="ECO:0000256" key="2">
    <source>
        <dbReference type="ARBA" id="ARBA00022737"/>
    </source>
</evidence>
<keyword evidence="1" id="KW-0853">WD repeat</keyword>
<dbReference type="GO" id="GO:0016593">
    <property type="term" value="C:Cdc73/Paf1 complex"/>
    <property type="evidence" value="ECO:0007669"/>
    <property type="project" value="TreeGrafter"/>
</dbReference>
<dbReference type="InterPro" id="IPR036322">
    <property type="entry name" value="WD40_repeat_dom_sf"/>
</dbReference>